<dbReference type="AlphaFoldDB" id="A0A068NTT4"/>
<dbReference type="Proteomes" id="UP000027982">
    <property type="component" value="Chromosome"/>
</dbReference>
<evidence type="ECO:0000313" key="2">
    <source>
        <dbReference type="Proteomes" id="UP000027982"/>
    </source>
</evidence>
<gene>
    <name evidence="1" type="ORF">OP10G_3483</name>
</gene>
<reference evidence="1 2" key="1">
    <citation type="journal article" date="2014" name="PLoS ONE">
        <title>The first complete genome sequence of the class fimbriimonadia in the phylum armatimonadetes.</title>
        <authorList>
            <person name="Hu Z.Y."/>
            <person name="Wang Y.Z."/>
            <person name="Im W.T."/>
            <person name="Wang S.Y."/>
            <person name="Zhao G.P."/>
            <person name="Zheng H.J."/>
            <person name="Quan Z.X."/>
        </authorList>
    </citation>
    <scope>NUCLEOTIDE SEQUENCE [LARGE SCALE GENOMIC DNA]</scope>
    <source>
        <strain evidence="1">Gsoil 348</strain>
    </source>
</reference>
<protein>
    <submittedName>
        <fullName evidence="1">Uncharacterized protein</fullName>
    </submittedName>
</protein>
<organism evidence="1 2">
    <name type="scientific">Fimbriimonas ginsengisoli Gsoil 348</name>
    <dbReference type="NCBI Taxonomy" id="661478"/>
    <lineage>
        <taxon>Bacteria</taxon>
        <taxon>Bacillati</taxon>
        <taxon>Armatimonadota</taxon>
        <taxon>Fimbriimonadia</taxon>
        <taxon>Fimbriimonadales</taxon>
        <taxon>Fimbriimonadaceae</taxon>
        <taxon>Fimbriimonas</taxon>
    </lineage>
</organism>
<dbReference type="EMBL" id="CP007139">
    <property type="protein sequence ID" value="AIE86851.1"/>
    <property type="molecule type" value="Genomic_DNA"/>
</dbReference>
<proteinExistence type="predicted"/>
<name>A0A068NTT4_FIMGI</name>
<evidence type="ECO:0000313" key="1">
    <source>
        <dbReference type="EMBL" id="AIE86851.1"/>
    </source>
</evidence>
<dbReference type="STRING" id="661478.OP10G_3483"/>
<accession>A0A068NTT4</accession>
<sequence length="373" mass="41411">MYPECLPRFPRVQLKCASTPSSLSNILHPIGCFIKNPLGLGGVSVSQFQATERLSKSDYRCTMMGMPIFIVLTVAAAISLAQGQARNTATPTVEGLPPTFTGKGLKLTNGWFQRQGHEVLRTHLEATITQRPHDLWDLSVDNLLLSSIPSVRSSSGVIAEFKNGRATLDDTSRVPLLSGQRAASIVGTVQRYREADESIVLKDVRLVPNPGRRSRLWLAAVPTGTQTYRTPSGVRITFLPPPKEHLDANAIVDTDGPAERFSLYYRTEPNEFESVHLSGSPAHPVDGKVDLWLMNPTAMFSDPGMKSDVERRNRNVSDNRQVSRPAVNIPSSITFHRVGNSMVVPEIRLTLRHHAILESHRWRFTGPIREIKR</sequence>
<dbReference type="KEGG" id="fgi:OP10G_3483"/>
<dbReference type="HOGENOM" id="CLU_741351_0_0_0"/>
<keyword evidence="2" id="KW-1185">Reference proteome</keyword>